<dbReference type="AlphaFoldDB" id="A0A841CMT8"/>
<reference evidence="1 2" key="1">
    <citation type="submission" date="2020-08" db="EMBL/GenBank/DDBJ databases">
        <title>Genomic Encyclopedia of Type Strains, Phase III (KMG-III): the genomes of soil and plant-associated and newly described type strains.</title>
        <authorList>
            <person name="Whitman W."/>
        </authorList>
    </citation>
    <scope>NUCLEOTIDE SEQUENCE [LARGE SCALE GENOMIC DNA]</scope>
    <source>
        <strain evidence="1 2">CECT 8640</strain>
    </source>
</reference>
<dbReference type="RefSeq" id="WP_184692951.1">
    <property type="nucleotide sequence ID" value="NZ_JACHJN010000006.1"/>
</dbReference>
<dbReference type="EMBL" id="JACHJN010000006">
    <property type="protein sequence ID" value="MBB5957684.1"/>
    <property type="molecule type" value="Genomic_DNA"/>
</dbReference>
<gene>
    <name evidence="1" type="ORF">FHS29_004279</name>
</gene>
<keyword evidence="2" id="KW-1185">Reference proteome</keyword>
<proteinExistence type="predicted"/>
<comment type="caution">
    <text evidence="1">The sequence shown here is derived from an EMBL/GenBank/DDBJ whole genome shotgun (WGS) entry which is preliminary data.</text>
</comment>
<evidence type="ECO:0000313" key="2">
    <source>
        <dbReference type="Proteomes" id="UP000547510"/>
    </source>
</evidence>
<organism evidence="1 2">
    <name type="scientific">Saccharothrix tamanrassetensis</name>
    <dbReference type="NCBI Taxonomy" id="1051531"/>
    <lineage>
        <taxon>Bacteria</taxon>
        <taxon>Bacillati</taxon>
        <taxon>Actinomycetota</taxon>
        <taxon>Actinomycetes</taxon>
        <taxon>Pseudonocardiales</taxon>
        <taxon>Pseudonocardiaceae</taxon>
        <taxon>Saccharothrix</taxon>
    </lineage>
</organism>
<evidence type="ECO:0008006" key="3">
    <source>
        <dbReference type="Google" id="ProtNLM"/>
    </source>
</evidence>
<accession>A0A841CMT8</accession>
<name>A0A841CMT8_9PSEU</name>
<sequence length="102" mass="10905">MNQGYQVLVEELRGHADRLRGVEDQLHQALDAAQQVSLSGQAYGKTCGMLPPMMTFVAGAGVHALAEVAQSVAETIGTVKRTANDYETVEQGNAQTFRGGTR</sequence>
<protein>
    <recommendedName>
        <fullName evidence="3">ESX-1 secretion-associated protein</fullName>
    </recommendedName>
</protein>
<evidence type="ECO:0000313" key="1">
    <source>
        <dbReference type="EMBL" id="MBB5957684.1"/>
    </source>
</evidence>
<dbReference type="Proteomes" id="UP000547510">
    <property type="component" value="Unassembled WGS sequence"/>
</dbReference>